<feature type="domain" description="G" evidence="1">
    <location>
        <begin position="162"/>
        <end position="238"/>
    </location>
</feature>
<dbReference type="InterPro" id="IPR006073">
    <property type="entry name" value="GTP-bd"/>
</dbReference>
<dbReference type="Proteomes" id="UP000442619">
    <property type="component" value="Unassembled WGS sequence"/>
</dbReference>
<dbReference type="NCBIfam" id="TIGR03597">
    <property type="entry name" value="GTPase_YqeH"/>
    <property type="match status" value="1"/>
</dbReference>
<accession>A0A844FSP7</accession>
<organism evidence="3 4">
    <name type="scientific">Sharpea porci</name>
    <dbReference type="NCBI Taxonomy" id="2652286"/>
    <lineage>
        <taxon>Bacteria</taxon>
        <taxon>Bacillati</taxon>
        <taxon>Bacillota</taxon>
        <taxon>Erysipelotrichia</taxon>
        <taxon>Erysipelotrichales</taxon>
        <taxon>Coprobacillaceae</taxon>
        <taxon>Sharpea</taxon>
    </lineage>
</organism>
<proteinExistence type="predicted"/>
<evidence type="ECO:0000259" key="2">
    <source>
        <dbReference type="Pfam" id="PF21516"/>
    </source>
</evidence>
<protein>
    <submittedName>
        <fullName evidence="3">Ribosome biogenesis GTPase YqeH</fullName>
    </submittedName>
</protein>
<dbReference type="GO" id="GO:0005525">
    <property type="term" value="F:GTP binding"/>
    <property type="evidence" value="ECO:0007669"/>
    <property type="project" value="InterPro"/>
</dbReference>
<comment type="caution">
    <text evidence="3">The sequence shown here is derived from an EMBL/GenBank/DDBJ whole genome shotgun (WGS) entry which is preliminary data.</text>
</comment>
<dbReference type="AlphaFoldDB" id="A0A844FSP7"/>
<reference evidence="3 4" key="1">
    <citation type="submission" date="2019-08" db="EMBL/GenBank/DDBJ databases">
        <title>In-depth cultivation of the pig gut microbiome towards novel bacterial diversity and tailored functional studies.</title>
        <authorList>
            <person name="Wylensek D."/>
            <person name="Hitch T.C.A."/>
            <person name="Clavel T."/>
        </authorList>
    </citation>
    <scope>NUCLEOTIDE SEQUENCE [LARGE SCALE GENOMIC DNA]</scope>
    <source>
        <strain evidence="3 4">CA-Schmier-601-WT-3</strain>
    </source>
</reference>
<sequence length="361" mass="40985">MEEKRCYGCGAVIQSTDPKKIGYIPASSNQGEHVLCQRCFKLQHYHQQFDASLSAEDFLKMISVIGEKNCLVVYIVDIFDYDGSAIPGLMRHIGYNDVLLLANKRDILPKSLKDHHIEMWLRRRLKEEGVKPLDIILTSCKKNYHFDEIYDAIDSYRQGRDVYVVGMSNVGKSTFINGLLKHYAQSDGFITTSEFPGTTLDLIKIPLDEKSAIYDTPGIINKHQYIHIVDADTLKLIMPQGEVKPMTYQLNGDQTLFIGGLARLDYLGDTKASITTFFSKRLKIHRTKTSKASSLYNNHKELSPCLDQIATMQDMVMREYFLKDGQEIVISGLGFIAVKPANKVRVYVPKDIDVFVRDALI</sequence>
<evidence type="ECO:0000313" key="4">
    <source>
        <dbReference type="Proteomes" id="UP000442619"/>
    </source>
</evidence>
<keyword evidence="4" id="KW-1185">Reference proteome</keyword>
<dbReference type="InterPro" id="IPR019988">
    <property type="entry name" value="GTP-bd_ribosome_bgen_YqeH"/>
</dbReference>
<dbReference type="PANTHER" id="PTHR46434:SF1">
    <property type="entry name" value="GENETIC INTERACTOR OF PROHIBITINS 3, MITOCHONDRIAL"/>
    <property type="match status" value="1"/>
</dbReference>
<dbReference type="InterPro" id="IPR027417">
    <property type="entry name" value="P-loop_NTPase"/>
</dbReference>
<dbReference type="EMBL" id="VUNM01000002">
    <property type="protein sequence ID" value="MST88460.1"/>
    <property type="molecule type" value="Genomic_DNA"/>
</dbReference>
<gene>
    <name evidence="3" type="primary">yqeH</name>
    <name evidence="3" type="ORF">FYJ79_02495</name>
</gene>
<dbReference type="RefSeq" id="WP_154514389.1">
    <property type="nucleotide sequence ID" value="NZ_VUNM01000002.1"/>
</dbReference>
<dbReference type="PANTHER" id="PTHR46434">
    <property type="entry name" value="GENETIC INTERACTOR OF PROHIBITINS 3, MITOCHONDRIAL"/>
    <property type="match status" value="1"/>
</dbReference>
<dbReference type="CDD" id="cd01855">
    <property type="entry name" value="YqeH"/>
    <property type="match status" value="1"/>
</dbReference>
<dbReference type="SUPFAM" id="SSF52540">
    <property type="entry name" value="P-loop containing nucleoside triphosphate hydrolases"/>
    <property type="match status" value="1"/>
</dbReference>
<name>A0A844FSP7_9FIRM</name>
<evidence type="ECO:0000313" key="3">
    <source>
        <dbReference type="EMBL" id="MST88460.1"/>
    </source>
</evidence>
<dbReference type="InterPro" id="IPR048422">
    <property type="entry name" value="NOA1/YqeH-like_C"/>
</dbReference>
<feature type="domain" description="NOA1/YqeH-like C-terminal" evidence="2">
    <location>
        <begin position="271"/>
        <end position="360"/>
    </location>
</feature>
<dbReference type="Pfam" id="PF01926">
    <property type="entry name" value="MMR_HSR1"/>
    <property type="match status" value="1"/>
</dbReference>
<dbReference type="Gene3D" id="3.40.50.300">
    <property type="entry name" value="P-loop containing nucleotide triphosphate hydrolases"/>
    <property type="match status" value="1"/>
</dbReference>
<dbReference type="Pfam" id="PF21516">
    <property type="entry name" value="YqeH-like_C"/>
    <property type="match status" value="1"/>
</dbReference>
<evidence type="ECO:0000259" key="1">
    <source>
        <dbReference type="Pfam" id="PF01926"/>
    </source>
</evidence>
<dbReference type="InterPro" id="IPR050896">
    <property type="entry name" value="Mito_lipid_metab_GTPase"/>
</dbReference>